<organism evidence="2 3">
    <name type="scientific">Austropuccinia psidii MF-1</name>
    <dbReference type="NCBI Taxonomy" id="1389203"/>
    <lineage>
        <taxon>Eukaryota</taxon>
        <taxon>Fungi</taxon>
        <taxon>Dikarya</taxon>
        <taxon>Basidiomycota</taxon>
        <taxon>Pucciniomycotina</taxon>
        <taxon>Pucciniomycetes</taxon>
        <taxon>Pucciniales</taxon>
        <taxon>Sphaerophragmiaceae</taxon>
        <taxon>Austropuccinia</taxon>
    </lineage>
</organism>
<dbReference type="EMBL" id="AVOT02000315">
    <property type="protein sequence ID" value="MBW0462265.1"/>
    <property type="molecule type" value="Genomic_DNA"/>
</dbReference>
<feature type="compositionally biased region" description="Low complexity" evidence="1">
    <location>
        <begin position="63"/>
        <end position="78"/>
    </location>
</feature>
<accession>A0A9Q3GCD8</accession>
<keyword evidence="3" id="KW-1185">Reference proteome</keyword>
<evidence type="ECO:0000256" key="1">
    <source>
        <dbReference type="SAM" id="MobiDB-lite"/>
    </source>
</evidence>
<reference evidence="2" key="1">
    <citation type="submission" date="2021-03" db="EMBL/GenBank/DDBJ databases">
        <title>Draft genome sequence of rust myrtle Austropuccinia psidii MF-1, a brazilian biotype.</title>
        <authorList>
            <person name="Quecine M.C."/>
            <person name="Pachon D.M.R."/>
            <person name="Bonatelli M.L."/>
            <person name="Correr F.H."/>
            <person name="Franceschini L.M."/>
            <person name="Leite T.F."/>
            <person name="Margarido G.R.A."/>
            <person name="Almeida C.A."/>
            <person name="Ferrarezi J.A."/>
            <person name="Labate C.A."/>
        </authorList>
    </citation>
    <scope>NUCLEOTIDE SEQUENCE</scope>
    <source>
        <strain evidence="2">MF-1</strain>
    </source>
</reference>
<gene>
    <name evidence="2" type="ORF">O181_001980</name>
</gene>
<name>A0A9Q3GCD8_9BASI</name>
<feature type="compositionally biased region" description="Polar residues" evidence="1">
    <location>
        <begin position="46"/>
        <end position="62"/>
    </location>
</feature>
<proteinExistence type="predicted"/>
<feature type="region of interest" description="Disordered" evidence="1">
    <location>
        <begin position="33"/>
        <end position="107"/>
    </location>
</feature>
<dbReference type="Proteomes" id="UP000765509">
    <property type="component" value="Unassembled WGS sequence"/>
</dbReference>
<evidence type="ECO:0000313" key="2">
    <source>
        <dbReference type="EMBL" id="MBW0462265.1"/>
    </source>
</evidence>
<evidence type="ECO:0000313" key="3">
    <source>
        <dbReference type="Proteomes" id="UP000765509"/>
    </source>
</evidence>
<dbReference type="AlphaFoldDB" id="A0A9Q3GCD8"/>
<sequence>MMDSNLHHPHSHPITEPYKNLWKERLPLNLTKAHPSFPRLGRETHYNQLNLGTPQIQTPPSNSKITPQTTTPSSTKTPLNAAQQTEPCPFPRTFMPKPPYNSQHNRD</sequence>
<protein>
    <submittedName>
        <fullName evidence="2">Uncharacterized protein</fullName>
    </submittedName>
</protein>
<comment type="caution">
    <text evidence="2">The sequence shown here is derived from an EMBL/GenBank/DDBJ whole genome shotgun (WGS) entry which is preliminary data.</text>
</comment>